<dbReference type="AlphaFoldDB" id="A0A7T3F735"/>
<dbReference type="RefSeq" id="WP_058731784.1">
    <property type="nucleotide sequence ID" value="NZ_CP065738.1"/>
</dbReference>
<dbReference type="KEGG" id="rkr:I6G21_09365"/>
<keyword evidence="2" id="KW-0812">Transmembrane</keyword>
<keyword evidence="2" id="KW-1133">Transmembrane helix</keyword>
<protein>
    <submittedName>
        <fullName evidence="3">Uncharacterized protein</fullName>
    </submittedName>
</protein>
<gene>
    <name evidence="3" type="ORF">I6G21_09365</name>
</gene>
<feature type="transmembrane region" description="Helical" evidence="2">
    <location>
        <begin position="340"/>
        <end position="361"/>
    </location>
</feature>
<dbReference type="EMBL" id="CP065738">
    <property type="protein sequence ID" value="QPT53457.1"/>
    <property type="molecule type" value="Genomic_DNA"/>
</dbReference>
<evidence type="ECO:0000313" key="3">
    <source>
        <dbReference type="EMBL" id="QPT53457.1"/>
    </source>
</evidence>
<dbReference type="Proteomes" id="UP000594975">
    <property type="component" value="Chromosome"/>
</dbReference>
<keyword evidence="2" id="KW-0472">Membrane</keyword>
<dbReference type="GeneID" id="61263601"/>
<sequence>MTQYALNDRGSLEVITDDYYDTEILRLMDNLRFDREQHHDGLAHLVPEPDNPHAPGSIAVWVDGLKIARMSAEDSRRYLPAIARVVVSGHDPVVPVRVWATMRGKAGQVRLESRAVLSIARPDQLFPLNACPSRAALLPQGPTLKVLDEKDHAEYLHSILPVSGEGRVILTLEADRHRQPDGTETDSVDVLHDRRVVGRLSTQMSEQLAPVVRYAFERDKLTAAWGTIRGNAFELSLSVQTARAEDLTPAWFEQLPHGLPPLVPEQEHYDLEDAYRPSHAEKHPESRRPAAPAPEDPAPSSQRAPRREAQRRPARRRAGSASAPRASRAPRAQRGPNQRIGWLIGVLGALVLLAGVVLLFVRPVLGILGLLLGGSLAFCGLYLARLDVAEQPVPIRHPALDQDPAPIEETAPAPTASAPQTQDPAPDASADAPAADSPGEGYDWAPQRASRRATRETEGA</sequence>
<accession>A0A7T3F735</accession>
<evidence type="ECO:0000256" key="1">
    <source>
        <dbReference type="SAM" id="MobiDB-lite"/>
    </source>
</evidence>
<feature type="region of interest" description="Disordered" evidence="1">
    <location>
        <begin position="397"/>
        <end position="460"/>
    </location>
</feature>
<feature type="compositionally biased region" description="Low complexity" evidence="1">
    <location>
        <begin position="403"/>
        <end position="438"/>
    </location>
</feature>
<reference evidence="3 4" key="1">
    <citation type="submission" date="2020-12" db="EMBL/GenBank/DDBJ databases">
        <title>FDA dAtabase for Regulatory Grade micrObial Sequences (FDA-ARGOS): Supporting development and validation of Infectious Disease Dx tests.</title>
        <authorList>
            <person name="Sproer C."/>
            <person name="Gronow S."/>
            <person name="Severitt S."/>
            <person name="Schroder I."/>
            <person name="Tallon L."/>
            <person name="Sadzewicz L."/>
            <person name="Zhao X."/>
            <person name="Boylan J."/>
            <person name="Ott S."/>
            <person name="Bowen H."/>
            <person name="Vavikolanu K."/>
            <person name="Mehta A."/>
            <person name="Aluvathingal J."/>
            <person name="Nadendla S."/>
            <person name="Lowell S."/>
            <person name="Myers T."/>
            <person name="Yan Y."/>
            <person name="Sichtig H."/>
        </authorList>
    </citation>
    <scope>NUCLEOTIDE SEQUENCE [LARGE SCALE GENOMIC DNA]</scope>
    <source>
        <strain evidence="3 4">FDAARGOS_864</strain>
    </source>
</reference>
<feature type="transmembrane region" description="Helical" evidence="2">
    <location>
        <begin position="367"/>
        <end position="384"/>
    </location>
</feature>
<feature type="compositionally biased region" description="Basic and acidic residues" evidence="1">
    <location>
        <begin position="277"/>
        <end position="288"/>
    </location>
</feature>
<feature type="compositionally biased region" description="Low complexity" evidence="1">
    <location>
        <begin position="319"/>
        <end position="333"/>
    </location>
</feature>
<evidence type="ECO:0000256" key="2">
    <source>
        <dbReference type="SAM" id="Phobius"/>
    </source>
</evidence>
<proteinExistence type="predicted"/>
<feature type="region of interest" description="Disordered" evidence="1">
    <location>
        <begin position="277"/>
        <end position="333"/>
    </location>
</feature>
<name>A0A7T3F735_9MICC</name>
<evidence type="ECO:0000313" key="4">
    <source>
        <dbReference type="Proteomes" id="UP000594975"/>
    </source>
</evidence>
<organism evidence="3 4">
    <name type="scientific">Rothia kristinae</name>
    <dbReference type="NCBI Taxonomy" id="37923"/>
    <lineage>
        <taxon>Bacteria</taxon>
        <taxon>Bacillati</taxon>
        <taxon>Actinomycetota</taxon>
        <taxon>Actinomycetes</taxon>
        <taxon>Micrococcales</taxon>
        <taxon>Micrococcaceae</taxon>
        <taxon>Rothia</taxon>
    </lineage>
</organism>